<protein>
    <recommendedName>
        <fullName evidence="3">PRTRC system protein F</fullName>
    </recommendedName>
</protein>
<dbReference type="RefSeq" id="WP_238209295.1">
    <property type="nucleotide sequence ID" value="NZ_JBHTND010000054.1"/>
</dbReference>
<reference evidence="2" key="1">
    <citation type="journal article" date="2019" name="Int. J. Syst. Evol. Microbiol.">
        <title>The Global Catalogue of Microorganisms (GCM) 10K type strain sequencing project: providing services to taxonomists for standard genome sequencing and annotation.</title>
        <authorList>
            <consortium name="The Broad Institute Genomics Platform"/>
            <consortium name="The Broad Institute Genome Sequencing Center for Infectious Disease"/>
            <person name="Wu L."/>
            <person name="Ma J."/>
        </authorList>
    </citation>
    <scope>NUCLEOTIDE SEQUENCE [LARGE SCALE GENOMIC DNA]</scope>
    <source>
        <strain evidence="2">CCUG 56108</strain>
    </source>
</reference>
<dbReference type="Proteomes" id="UP001597176">
    <property type="component" value="Unassembled WGS sequence"/>
</dbReference>
<accession>A0ABW3X605</accession>
<sequence length="549" mass="58371">MEQRHCVDRTPVSKVQAFATGALTDRDIDAAATKLLTRPAAVLSVAAAQRVAAVEAGLNADADVLELGRKHDEAHAVWRRAVEAYRGPDEQHTAFIEAAKARGGPTMAVIIEGEKIPGYKEGYKADEDAFGIVGDIGLEILKHRPTSVAGLAVLARALVPHVWPTGSFEKDAALAPDEDMDKEAVRHMVEACCAAAGVDWRGVPTGALSPLAGGHADPVFALMERHRQTYADWLPHEEATGNVTGGDPARERIFADAKEPGERERAAYDALLTARPSSLAGLAALAAYLPQAVINNGCDDADAEGVQALGSVCDAVLSLMPGSEAEPDAGAVLVGEILDAWGEWAKTCSDGSNSDDEEAWKRNSDIRDDLIDRAADLPATRENAAAKAIAQCWLEYVSLWERSRPRDSYGIDGRLCFDIHDAAQASVAGDTPAAVEAIPLPDVAAISLRELRGLYDIADLLHELCHALKCQPRCHDDRMGDTPAGAFAGQVLDQCVRLMGACEAEANRRKPATLSEADERLCILARAVIENGDPAQTAALARDLQASVA</sequence>
<name>A0ABW3X605_9HYPH</name>
<organism evidence="1 2">
    <name type="scientific">Methylobacterium marchantiae</name>
    <dbReference type="NCBI Taxonomy" id="600331"/>
    <lineage>
        <taxon>Bacteria</taxon>
        <taxon>Pseudomonadati</taxon>
        <taxon>Pseudomonadota</taxon>
        <taxon>Alphaproteobacteria</taxon>
        <taxon>Hyphomicrobiales</taxon>
        <taxon>Methylobacteriaceae</taxon>
        <taxon>Methylobacterium</taxon>
    </lineage>
</organism>
<evidence type="ECO:0008006" key="3">
    <source>
        <dbReference type="Google" id="ProtNLM"/>
    </source>
</evidence>
<dbReference type="EMBL" id="JBHTND010000054">
    <property type="protein sequence ID" value="MFD1304119.1"/>
    <property type="molecule type" value="Genomic_DNA"/>
</dbReference>
<comment type="caution">
    <text evidence="1">The sequence shown here is derived from an EMBL/GenBank/DDBJ whole genome shotgun (WGS) entry which is preliminary data.</text>
</comment>
<gene>
    <name evidence="1" type="ORF">ACFQ4G_21405</name>
</gene>
<proteinExistence type="predicted"/>
<evidence type="ECO:0000313" key="2">
    <source>
        <dbReference type="Proteomes" id="UP001597176"/>
    </source>
</evidence>
<evidence type="ECO:0000313" key="1">
    <source>
        <dbReference type="EMBL" id="MFD1304119.1"/>
    </source>
</evidence>
<keyword evidence="2" id="KW-1185">Reference proteome</keyword>